<dbReference type="eggNOG" id="ENOG502T9IW">
    <property type="taxonomic scope" value="Eukaryota"/>
</dbReference>
<dbReference type="InterPro" id="IPR012337">
    <property type="entry name" value="RNaseH-like_sf"/>
</dbReference>
<dbReference type="GO" id="GO:0008270">
    <property type="term" value="F:zinc ion binding"/>
    <property type="evidence" value="ECO:0007669"/>
    <property type="project" value="UniProtKB-KW"/>
</dbReference>
<evidence type="ECO:0000256" key="2">
    <source>
        <dbReference type="ARBA" id="ARBA00022723"/>
    </source>
</evidence>
<keyword evidence="12" id="KW-1185">Reference proteome</keyword>
<dbReference type="PANTHER" id="PTHR46481">
    <property type="entry name" value="ZINC FINGER BED DOMAIN-CONTAINING PROTEIN 4"/>
    <property type="match status" value="1"/>
</dbReference>
<feature type="domain" description="HAT C-terminal dimerisation" evidence="10">
    <location>
        <begin position="507"/>
        <end position="578"/>
    </location>
</feature>
<dbReference type="AlphaFoldDB" id="A0A0Q9XKQ5"/>
<dbReference type="SUPFAM" id="SSF53098">
    <property type="entry name" value="Ribonuclease H-like"/>
    <property type="match status" value="1"/>
</dbReference>
<dbReference type="Proteomes" id="UP000009192">
    <property type="component" value="Unassembled WGS sequence"/>
</dbReference>
<name>A0A0Q9XKQ5_DROMO</name>
<keyword evidence="4" id="KW-0862">Zinc</keyword>
<evidence type="ECO:0000259" key="10">
    <source>
        <dbReference type="Pfam" id="PF05699"/>
    </source>
</evidence>
<proteinExistence type="predicted"/>
<gene>
    <name evidence="11" type="primary">Dmoj\GI12344</name>
    <name evidence="11" type="ORF">Dmoj_GI12344</name>
</gene>
<evidence type="ECO:0000256" key="1">
    <source>
        <dbReference type="ARBA" id="ARBA00004123"/>
    </source>
</evidence>
<dbReference type="InParanoid" id="A0A0Q9XKQ5"/>
<dbReference type="GO" id="GO:0046983">
    <property type="term" value="F:protein dimerization activity"/>
    <property type="evidence" value="ECO:0007669"/>
    <property type="project" value="InterPro"/>
</dbReference>
<keyword evidence="2" id="KW-0479">Metal-binding</keyword>
<dbReference type="Pfam" id="PF02892">
    <property type="entry name" value="zf-BED"/>
    <property type="match status" value="1"/>
</dbReference>
<evidence type="ECO:0000256" key="6">
    <source>
        <dbReference type="ARBA" id="ARBA00023125"/>
    </source>
</evidence>
<dbReference type="GO" id="GO:0005634">
    <property type="term" value="C:nucleus"/>
    <property type="evidence" value="ECO:0007669"/>
    <property type="project" value="UniProtKB-SubCell"/>
</dbReference>
<evidence type="ECO:0000256" key="4">
    <source>
        <dbReference type="ARBA" id="ARBA00022833"/>
    </source>
</evidence>
<evidence type="ECO:0000259" key="9">
    <source>
        <dbReference type="Pfam" id="PF02892"/>
    </source>
</evidence>
<dbReference type="Pfam" id="PF05699">
    <property type="entry name" value="Dimer_Tnp_hAT"/>
    <property type="match status" value="1"/>
</dbReference>
<evidence type="ECO:0000256" key="8">
    <source>
        <dbReference type="ARBA" id="ARBA00023242"/>
    </source>
</evidence>
<keyword evidence="3" id="KW-0863">Zinc-finger</keyword>
<comment type="subcellular location">
    <subcellularLocation>
        <location evidence="1">Nucleus</location>
    </subcellularLocation>
</comment>
<evidence type="ECO:0000256" key="5">
    <source>
        <dbReference type="ARBA" id="ARBA00023015"/>
    </source>
</evidence>
<protein>
    <submittedName>
        <fullName evidence="11">Uncharacterized protein, isoform B</fullName>
    </submittedName>
</protein>
<organism evidence="11 12">
    <name type="scientific">Drosophila mojavensis</name>
    <name type="common">Fruit fly</name>
    <dbReference type="NCBI Taxonomy" id="7230"/>
    <lineage>
        <taxon>Eukaryota</taxon>
        <taxon>Metazoa</taxon>
        <taxon>Ecdysozoa</taxon>
        <taxon>Arthropoda</taxon>
        <taxon>Hexapoda</taxon>
        <taxon>Insecta</taxon>
        <taxon>Pterygota</taxon>
        <taxon>Neoptera</taxon>
        <taxon>Endopterygota</taxon>
        <taxon>Diptera</taxon>
        <taxon>Brachycera</taxon>
        <taxon>Muscomorpha</taxon>
        <taxon>Ephydroidea</taxon>
        <taxon>Drosophilidae</taxon>
        <taxon>Drosophila</taxon>
    </lineage>
</organism>
<evidence type="ECO:0000256" key="3">
    <source>
        <dbReference type="ARBA" id="ARBA00022771"/>
    </source>
</evidence>
<keyword evidence="6" id="KW-0238">DNA-binding</keyword>
<dbReference type="SMR" id="A0A0Q9XKQ5"/>
<feature type="domain" description="BED-type" evidence="9">
    <location>
        <begin position="8"/>
        <end position="47"/>
    </location>
</feature>
<keyword evidence="8" id="KW-0539">Nucleus</keyword>
<dbReference type="InterPro" id="IPR052035">
    <property type="entry name" value="ZnF_BED_domain_contain"/>
</dbReference>
<reference evidence="11 12" key="1">
    <citation type="journal article" date="2007" name="Nature">
        <title>Evolution of genes and genomes on the Drosophila phylogeny.</title>
        <authorList>
            <consortium name="Drosophila 12 Genomes Consortium"/>
            <person name="Clark A.G."/>
            <person name="Eisen M.B."/>
            <person name="Smith D.R."/>
            <person name="Bergman C.M."/>
            <person name="Oliver B."/>
            <person name="Markow T.A."/>
            <person name="Kaufman T.C."/>
            <person name="Kellis M."/>
            <person name="Gelbart W."/>
            <person name="Iyer V.N."/>
            <person name="Pollard D.A."/>
            <person name="Sackton T.B."/>
            <person name="Larracuente A.M."/>
            <person name="Singh N.D."/>
            <person name="Abad J.P."/>
            <person name="Abt D.N."/>
            <person name="Adryan B."/>
            <person name="Aguade M."/>
            <person name="Akashi H."/>
            <person name="Anderson W.W."/>
            <person name="Aquadro C.F."/>
            <person name="Ardell D.H."/>
            <person name="Arguello R."/>
            <person name="Artieri C.G."/>
            <person name="Barbash D.A."/>
            <person name="Barker D."/>
            <person name="Barsanti P."/>
            <person name="Batterham P."/>
            <person name="Batzoglou S."/>
            <person name="Begun D."/>
            <person name="Bhutkar A."/>
            <person name="Blanco E."/>
            <person name="Bosak S.A."/>
            <person name="Bradley R.K."/>
            <person name="Brand A.D."/>
            <person name="Brent M.R."/>
            <person name="Brooks A.N."/>
            <person name="Brown R.H."/>
            <person name="Butlin R.K."/>
            <person name="Caggese C."/>
            <person name="Calvi B.R."/>
            <person name="Bernardo de Carvalho A."/>
            <person name="Caspi A."/>
            <person name="Castrezana S."/>
            <person name="Celniker S.E."/>
            <person name="Chang J.L."/>
            <person name="Chapple C."/>
            <person name="Chatterji S."/>
            <person name="Chinwalla A."/>
            <person name="Civetta A."/>
            <person name="Clifton S.W."/>
            <person name="Comeron J.M."/>
            <person name="Costello J.C."/>
            <person name="Coyne J.A."/>
            <person name="Daub J."/>
            <person name="David R.G."/>
            <person name="Delcher A.L."/>
            <person name="Delehaunty K."/>
            <person name="Do C.B."/>
            <person name="Ebling H."/>
            <person name="Edwards K."/>
            <person name="Eickbush T."/>
            <person name="Evans J.D."/>
            <person name="Filipski A."/>
            <person name="Findeiss S."/>
            <person name="Freyhult E."/>
            <person name="Fulton L."/>
            <person name="Fulton R."/>
            <person name="Garcia A.C."/>
            <person name="Gardiner A."/>
            <person name="Garfield D.A."/>
            <person name="Garvin B.E."/>
            <person name="Gibson G."/>
            <person name="Gilbert D."/>
            <person name="Gnerre S."/>
            <person name="Godfrey J."/>
            <person name="Good R."/>
            <person name="Gotea V."/>
            <person name="Gravely B."/>
            <person name="Greenberg A.J."/>
            <person name="Griffiths-Jones S."/>
            <person name="Gross S."/>
            <person name="Guigo R."/>
            <person name="Gustafson E.A."/>
            <person name="Haerty W."/>
            <person name="Hahn M.W."/>
            <person name="Halligan D.L."/>
            <person name="Halpern A.L."/>
            <person name="Halter G.M."/>
            <person name="Han M.V."/>
            <person name="Heger A."/>
            <person name="Hillier L."/>
            <person name="Hinrichs A.S."/>
            <person name="Holmes I."/>
            <person name="Hoskins R.A."/>
            <person name="Hubisz M.J."/>
            <person name="Hultmark D."/>
            <person name="Huntley M.A."/>
            <person name="Jaffe D.B."/>
            <person name="Jagadeeshan S."/>
            <person name="Jeck W.R."/>
            <person name="Johnson J."/>
            <person name="Jones C.D."/>
            <person name="Jordan W.C."/>
            <person name="Karpen G.H."/>
            <person name="Kataoka E."/>
            <person name="Keightley P.D."/>
            <person name="Kheradpour P."/>
            <person name="Kirkness E.F."/>
            <person name="Koerich L.B."/>
            <person name="Kristiansen K."/>
            <person name="Kudrna D."/>
            <person name="Kulathinal R.J."/>
            <person name="Kumar S."/>
            <person name="Kwok R."/>
            <person name="Lander E."/>
            <person name="Langley C.H."/>
            <person name="Lapoint R."/>
            <person name="Lazzaro B.P."/>
            <person name="Lee S.J."/>
            <person name="Levesque L."/>
            <person name="Li R."/>
            <person name="Lin C.F."/>
            <person name="Lin M.F."/>
            <person name="Lindblad-Toh K."/>
            <person name="Llopart A."/>
            <person name="Long M."/>
            <person name="Low L."/>
            <person name="Lozovsky E."/>
            <person name="Lu J."/>
            <person name="Luo M."/>
            <person name="Machado C.A."/>
            <person name="Makalowski W."/>
            <person name="Marzo M."/>
            <person name="Matsuda M."/>
            <person name="Matzkin L."/>
            <person name="McAllister B."/>
            <person name="McBride C.S."/>
            <person name="McKernan B."/>
            <person name="McKernan K."/>
            <person name="Mendez-Lago M."/>
            <person name="Minx P."/>
            <person name="Mollenhauer M.U."/>
            <person name="Montooth K."/>
            <person name="Mount S.M."/>
            <person name="Mu X."/>
            <person name="Myers E."/>
            <person name="Negre B."/>
            <person name="Newfeld S."/>
            <person name="Nielsen R."/>
            <person name="Noor M.A."/>
            <person name="O'Grady P."/>
            <person name="Pachter L."/>
            <person name="Papaceit M."/>
            <person name="Parisi M.J."/>
            <person name="Parisi M."/>
            <person name="Parts L."/>
            <person name="Pedersen J.S."/>
            <person name="Pesole G."/>
            <person name="Phillippy A.M."/>
            <person name="Ponting C.P."/>
            <person name="Pop M."/>
            <person name="Porcelli D."/>
            <person name="Powell J.R."/>
            <person name="Prohaska S."/>
            <person name="Pruitt K."/>
            <person name="Puig M."/>
            <person name="Quesneville H."/>
            <person name="Ram K.R."/>
            <person name="Rand D."/>
            <person name="Rasmussen M.D."/>
            <person name="Reed L.K."/>
            <person name="Reenan R."/>
            <person name="Reily A."/>
            <person name="Remington K.A."/>
            <person name="Rieger T.T."/>
            <person name="Ritchie M.G."/>
            <person name="Robin C."/>
            <person name="Rogers Y.H."/>
            <person name="Rohde C."/>
            <person name="Rozas J."/>
            <person name="Rubenfield M.J."/>
            <person name="Ruiz A."/>
            <person name="Russo S."/>
            <person name="Salzberg S.L."/>
            <person name="Sanchez-Gracia A."/>
            <person name="Saranga D.J."/>
            <person name="Sato H."/>
            <person name="Schaeffer S.W."/>
            <person name="Schatz M.C."/>
            <person name="Schlenke T."/>
            <person name="Schwartz R."/>
            <person name="Segarra C."/>
            <person name="Singh R.S."/>
            <person name="Sirot L."/>
            <person name="Sirota M."/>
            <person name="Sisneros N.B."/>
            <person name="Smith C.D."/>
            <person name="Smith T.F."/>
            <person name="Spieth J."/>
            <person name="Stage D.E."/>
            <person name="Stark A."/>
            <person name="Stephan W."/>
            <person name="Strausberg R.L."/>
            <person name="Strempel S."/>
            <person name="Sturgill D."/>
            <person name="Sutton G."/>
            <person name="Sutton G.G."/>
            <person name="Tao W."/>
            <person name="Teichmann S."/>
            <person name="Tobari Y.N."/>
            <person name="Tomimura Y."/>
            <person name="Tsolas J.M."/>
            <person name="Valente V.L."/>
            <person name="Venter E."/>
            <person name="Venter J.C."/>
            <person name="Vicario S."/>
            <person name="Vieira F.G."/>
            <person name="Vilella A.J."/>
            <person name="Villasante A."/>
            <person name="Walenz B."/>
            <person name="Wang J."/>
            <person name="Wasserman M."/>
            <person name="Watts T."/>
            <person name="Wilson D."/>
            <person name="Wilson R.K."/>
            <person name="Wing R.A."/>
            <person name="Wolfner M.F."/>
            <person name="Wong A."/>
            <person name="Wong G.K."/>
            <person name="Wu C.I."/>
            <person name="Wu G."/>
            <person name="Yamamoto D."/>
            <person name="Yang H.P."/>
            <person name="Yang S.P."/>
            <person name="Yorke J.A."/>
            <person name="Yoshida K."/>
            <person name="Zdobnov E."/>
            <person name="Zhang P."/>
            <person name="Zhang Y."/>
            <person name="Zimin A.V."/>
            <person name="Baldwin J."/>
            <person name="Abdouelleil A."/>
            <person name="Abdulkadir J."/>
            <person name="Abebe A."/>
            <person name="Abera B."/>
            <person name="Abreu J."/>
            <person name="Acer S.C."/>
            <person name="Aftuck L."/>
            <person name="Alexander A."/>
            <person name="An P."/>
            <person name="Anderson E."/>
            <person name="Anderson S."/>
            <person name="Arachi H."/>
            <person name="Azer M."/>
            <person name="Bachantsang P."/>
            <person name="Barry A."/>
            <person name="Bayul T."/>
            <person name="Berlin A."/>
            <person name="Bessette D."/>
            <person name="Bloom T."/>
            <person name="Blye J."/>
            <person name="Boguslavskiy L."/>
            <person name="Bonnet C."/>
            <person name="Boukhgalter B."/>
            <person name="Bourzgui I."/>
            <person name="Brown A."/>
            <person name="Cahill P."/>
            <person name="Channer S."/>
            <person name="Cheshatsang Y."/>
            <person name="Chuda L."/>
            <person name="Citroen M."/>
            <person name="Collymore A."/>
            <person name="Cooke P."/>
            <person name="Costello M."/>
            <person name="D'Aco K."/>
            <person name="Daza R."/>
            <person name="De Haan G."/>
            <person name="DeGray S."/>
            <person name="DeMaso C."/>
            <person name="Dhargay N."/>
            <person name="Dooley K."/>
            <person name="Dooley E."/>
            <person name="Doricent M."/>
            <person name="Dorje P."/>
            <person name="Dorjee K."/>
            <person name="Dupes A."/>
            <person name="Elong R."/>
            <person name="Falk J."/>
            <person name="Farina A."/>
            <person name="Faro S."/>
            <person name="Ferguson D."/>
            <person name="Fisher S."/>
            <person name="Foley C.D."/>
            <person name="Franke A."/>
            <person name="Friedrich D."/>
            <person name="Gadbois L."/>
            <person name="Gearin G."/>
            <person name="Gearin C.R."/>
            <person name="Giannoukos G."/>
            <person name="Goode T."/>
            <person name="Graham J."/>
            <person name="Grandbois E."/>
            <person name="Grewal S."/>
            <person name="Gyaltsen K."/>
            <person name="Hafez N."/>
            <person name="Hagos B."/>
            <person name="Hall J."/>
            <person name="Henson C."/>
            <person name="Hollinger A."/>
            <person name="Honan T."/>
            <person name="Huard M.D."/>
            <person name="Hughes L."/>
            <person name="Hurhula B."/>
            <person name="Husby M.E."/>
            <person name="Kamat A."/>
            <person name="Kanga B."/>
            <person name="Kashin S."/>
            <person name="Khazanovich D."/>
            <person name="Kisner P."/>
            <person name="Lance K."/>
            <person name="Lara M."/>
            <person name="Lee W."/>
            <person name="Lennon N."/>
            <person name="Letendre F."/>
            <person name="LeVine R."/>
            <person name="Lipovsky A."/>
            <person name="Liu X."/>
            <person name="Liu J."/>
            <person name="Liu S."/>
            <person name="Lokyitsang T."/>
            <person name="Lokyitsang Y."/>
            <person name="Lubonja R."/>
            <person name="Lui A."/>
            <person name="MacDonald P."/>
            <person name="Magnisalis V."/>
            <person name="Maru K."/>
            <person name="Matthews C."/>
            <person name="McCusker W."/>
            <person name="McDonough S."/>
            <person name="Mehta T."/>
            <person name="Meldrim J."/>
            <person name="Meneus L."/>
            <person name="Mihai O."/>
            <person name="Mihalev A."/>
            <person name="Mihova T."/>
            <person name="Mittelman R."/>
            <person name="Mlenga V."/>
            <person name="Montmayeur A."/>
            <person name="Mulrain L."/>
            <person name="Navidi A."/>
            <person name="Naylor J."/>
            <person name="Negash T."/>
            <person name="Nguyen T."/>
            <person name="Nguyen N."/>
            <person name="Nicol R."/>
            <person name="Norbu C."/>
            <person name="Norbu N."/>
            <person name="Novod N."/>
            <person name="O'Neill B."/>
            <person name="Osman S."/>
            <person name="Markiewicz E."/>
            <person name="Oyono O.L."/>
            <person name="Patti C."/>
            <person name="Phunkhang P."/>
            <person name="Pierre F."/>
            <person name="Priest M."/>
            <person name="Raghuraman S."/>
            <person name="Rege F."/>
            <person name="Reyes R."/>
            <person name="Rise C."/>
            <person name="Rogov P."/>
            <person name="Ross K."/>
            <person name="Ryan E."/>
            <person name="Settipalli S."/>
            <person name="Shea T."/>
            <person name="Sherpa N."/>
            <person name="Shi L."/>
            <person name="Shih D."/>
            <person name="Sparrow T."/>
            <person name="Spaulding J."/>
            <person name="Stalker J."/>
            <person name="Stange-Thomann N."/>
            <person name="Stavropoulos S."/>
            <person name="Stone C."/>
            <person name="Strader C."/>
            <person name="Tesfaye S."/>
            <person name="Thomson T."/>
            <person name="Thoulutsang Y."/>
            <person name="Thoulutsang D."/>
            <person name="Topham K."/>
            <person name="Topping I."/>
            <person name="Tsamla T."/>
            <person name="Vassiliev H."/>
            <person name="Vo A."/>
            <person name="Wangchuk T."/>
            <person name="Wangdi T."/>
            <person name="Weiand M."/>
            <person name="Wilkinson J."/>
            <person name="Wilson A."/>
            <person name="Yadav S."/>
            <person name="Young G."/>
            <person name="Yu Q."/>
            <person name="Zembek L."/>
            <person name="Zhong D."/>
            <person name="Zimmer A."/>
            <person name="Zwirko Z."/>
            <person name="Jaffe D.B."/>
            <person name="Alvarez P."/>
            <person name="Brockman W."/>
            <person name="Butler J."/>
            <person name="Chin C."/>
            <person name="Gnerre S."/>
            <person name="Grabherr M."/>
            <person name="Kleber M."/>
            <person name="Mauceli E."/>
            <person name="MacCallum I."/>
        </authorList>
    </citation>
    <scope>NUCLEOTIDE SEQUENCE [LARGE SCALE GENOMIC DNA]</scope>
    <source>
        <strain evidence="12">Tucson 15081-1352.22</strain>
    </source>
</reference>
<keyword evidence="5" id="KW-0805">Transcription regulation</keyword>
<dbReference type="GO" id="GO:0003677">
    <property type="term" value="F:DNA binding"/>
    <property type="evidence" value="ECO:0007669"/>
    <property type="project" value="UniProtKB-KW"/>
</dbReference>
<evidence type="ECO:0000256" key="7">
    <source>
        <dbReference type="ARBA" id="ARBA00023163"/>
    </source>
</evidence>
<keyword evidence="7" id="KW-0804">Transcription</keyword>
<dbReference type="EMBL" id="CH933809">
    <property type="protein sequence ID" value="KRG05892.1"/>
    <property type="molecule type" value="Genomic_DNA"/>
</dbReference>
<evidence type="ECO:0000313" key="11">
    <source>
        <dbReference type="EMBL" id="KRG05892.1"/>
    </source>
</evidence>
<accession>A0A0Q9XKQ5</accession>
<evidence type="ECO:0000313" key="12">
    <source>
        <dbReference type="Proteomes" id="UP000009192"/>
    </source>
</evidence>
<dbReference type="InterPro" id="IPR003656">
    <property type="entry name" value="Znf_BED"/>
</dbReference>
<dbReference type="PANTHER" id="PTHR46481:SF10">
    <property type="entry name" value="ZINC FINGER BED DOMAIN-CONTAINING PROTEIN 39"/>
    <property type="match status" value="1"/>
</dbReference>
<sequence>MGRVLNKKVHQFFNFNSVTRKSVCKVCGMQLSGNHSTNLKRHLHVKHGEIIREFDTEEENKSKVIKKKKITYETSEESILNSIIKIVTTDGKPFMFLDSEGFKEIVDPIYNALGMNPITSRNIMSLVVEREESIKNDIRALVQGKLLSLKIDVATRMDKAILGVNLQMIMSNISKTEIIVKTLGMIQLTYTHTGDYIKEKILEIIEEYGITVDQIFSVTSDNGRNMVKTVKILNDDMEEPFFEDDTEAENWMGKLDEVSLANIHLVRCAAHTLQLCVYDVNKLNKISQQIDICRKLCKTLRTETMSRILIEHNKNIPSLDVVTSWNSTYLMLKQLIELKEFLATKCCINTDIEWDWVETYVEAFKDAYDATIKLQEKHLVYSEFFIIWTELKLQCQNSKNFLKQKLLAQIELRESKLLENTALLSAIYMDPRVNRSLTDYQKYLATQNLKKIAFRLFELKHERRSIKSPSSAYLDDVETVPESIEEPISDKLVKIYFEVDNFDKMYSRLPLNADILQFFSDVKLKSPQLSDLAHVVLATPATQVSVERAFSALHYILSERQSSISSHNLNSLLFVKLNSE</sequence>
<dbReference type="InterPro" id="IPR008906">
    <property type="entry name" value="HATC_C_dom"/>
</dbReference>